<proteinExistence type="predicted"/>
<evidence type="ECO:0000313" key="5">
    <source>
        <dbReference type="Proteomes" id="UP000663845"/>
    </source>
</evidence>
<dbReference type="EMBL" id="CAJNOG010000004">
    <property type="protein sequence ID" value="CAF0727389.1"/>
    <property type="molecule type" value="Genomic_DNA"/>
</dbReference>
<feature type="transmembrane region" description="Helical" evidence="2">
    <location>
        <begin position="61"/>
        <end position="82"/>
    </location>
</feature>
<feature type="transmembrane region" description="Helical" evidence="2">
    <location>
        <begin position="538"/>
        <end position="557"/>
    </location>
</feature>
<feature type="transmembrane region" description="Helical" evidence="2">
    <location>
        <begin position="472"/>
        <end position="493"/>
    </location>
</feature>
<protein>
    <recommendedName>
        <fullName evidence="3">Major facilitator superfamily (MFS) profile domain-containing protein</fullName>
    </recommendedName>
</protein>
<feature type="transmembrane region" description="Helical" evidence="2">
    <location>
        <begin position="563"/>
        <end position="587"/>
    </location>
</feature>
<keyword evidence="2" id="KW-1133">Transmembrane helix</keyword>
<gene>
    <name evidence="4" type="ORF">JYZ213_LOCUS895</name>
</gene>
<feature type="domain" description="Major facilitator superfamily (MFS) profile" evidence="3">
    <location>
        <begin position="471"/>
        <end position="666"/>
    </location>
</feature>
<keyword evidence="2" id="KW-0472">Membrane</keyword>
<name>A0A813MUT2_9BILA</name>
<evidence type="ECO:0000256" key="1">
    <source>
        <dbReference type="ARBA" id="ARBA00004141"/>
    </source>
</evidence>
<feature type="transmembrane region" description="Helical" evidence="2">
    <location>
        <begin position="89"/>
        <end position="109"/>
    </location>
</feature>
<sequence length="666" mass="73939">MSSNIVHRLRTWSSKQIFIVFAAFLVYFLADGVTFSFGLYVDELIREYSETKSNTVLSVSTIAALTQSVPLLLSPFVCWWTTKFGASSASLIGCILSFIGYCFPFIFQFNKTFWIPATGYGYSETKSNTVLSVSTIAALTQSVPLLLSPFVCWWTTKFGASSASLIGCILSFIGYCFPFIFQFNKTFWIPATGYGCLLSVGLAFCYVPAYLTLPFYFENDRGLATGLAVSGSGVGQVALSIIIKACIIEYGWRSASFITGTLFLFMLISVFAFRQPTTSARSSLPTIEINEISTNPLTTITVNNDFSREDEPSIAPSQPRRSRGMTIAQVLPLFISSVPIRAGITIPSIESMTVSPHLSNTRPRNFTVCTEPLSNRTTTITDFQRTRAKTIAVPLPTVRKFDGSLERIYPSTRPLPLAPIASSEENIDEEKKSLSPSSSLLSFSVPPVPLEQIDDQLEKSSNEKHWLLNSRFLLFCLSNFTLCLVMGVPYVIIPRYISETFRNEKYLGSWILSNVGIASAVGQILLGYLHDRKIFPAWIMYTLAVIISGISLIILPLFHYKSIILLCGFMYGLAISANYALQMLIIIDAVSIDNMSNAFGILQFCQGISTLIGIPLQGLLRDVTRTYKLPFLTSGFIIILSGISMVFWPCFKTTNKKKMYNINNDE</sequence>
<feature type="transmembrane region" description="Helical" evidence="2">
    <location>
        <begin position="163"/>
        <end position="181"/>
    </location>
</feature>
<organism evidence="4 5">
    <name type="scientific">Adineta steineri</name>
    <dbReference type="NCBI Taxonomy" id="433720"/>
    <lineage>
        <taxon>Eukaryota</taxon>
        <taxon>Metazoa</taxon>
        <taxon>Spiralia</taxon>
        <taxon>Gnathifera</taxon>
        <taxon>Rotifera</taxon>
        <taxon>Eurotatoria</taxon>
        <taxon>Bdelloidea</taxon>
        <taxon>Adinetida</taxon>
        <taxon>Adinetidae</taxon>
        <taxon>Adineta</taxon>
    </lineage>
</organism>
<comment type="caution">
    <text evidence="4">The sequence shown here is derived from an EMBL/GenBank/DDBJ whole genome shotgun (WGS) entry which is preliminary data.</text>
</comment>
<dbReference type="InterPro" id="IPR050327">
    <property type="entry name" value="Proton-linked_MCT"/>
</dbReference>
<feature type="transmembrane region" description="Helical" evidence="2">
    <location>
        <begin position="17"/>
        <end position="41"/>
    </location>
</feature>
<evidence type="ECO:0000313" key="4">
    <source>
        <dbReference type="EMBL" id="CAF0727389.1"/>
    </source>
</evidence>
<dbReference type="PANTHER" id="PTHR11360">
    <property type="entry name" value="MONOCARBOXYLATE TRANSPORTER"/>
    <property type="match status" value="1"/>
</dbReference>
<keyword evidence="2" id="KW-0812">Transmembrane</keyword>
<dbReference type="SUPFAM" id="SSF103473">
    <property type="entry name" value="MFS general substrate transporter"/>
    <property type="match status" value="1"/>
</dbReference>
<feature type="transmembrane region" description="Helical" evidence="2">
    <location>
        <begin position="187"/>
        <end position="211"/>
    </location>
</feature>
<dbReference type="InterPro" id="IPR036259">
    <property type="entry name" value="MFS_trans_sf"/>
</dbReference>
<dbReference type="PROSITE" id="PS50850">
    <property type="entry name" value="MFS"/>
    <property type="match status" value="1"/>
</dbReference>
<feature type="transmembrane region" description="Helical" evidence="2">
    <location>
        <begin position="223"/>
        <end position="243"/>
    </location>
</feature>
<accession>A0A813MUT2</accession>
<dbReference type="InterPro" id="IPR020846">
    <property type="entry name" value="MFS_dom"/>
</dbReference>
<feature type="transmembrane region" description="Helical" evidence="2">
    <location>
        <begin position="505"/>
        <end position="526"/>
    </location>
</feature>
<dbReference type="Pfam" id="PF07690">
    <property type="entry name" value="MFS_1"/>
    <property type="match status" value="2"/>
</dbReference>
<feature type="transmembrane region" description="Helical" evidence="2">
    <location>
        <begin position="255"/>
        <end position="273"/>
    </location>
</feature>
<dbReference type="Proteomes" id="UP000663845">
    <property type="component" value="Unassembled WGS sequence"/>
</dbReference>
<dbReference type="GO" id="GO:0016020">
    <property type="term" value="C:membrane"/>
    <property type="evidence" value="ECO:0007669"/>
    <property type="project" value="UniProtKB-SubCell"/>
</dbReference>
<dbReference type="InterPro" id="IPR011701">
    <property type="entry name" value="MFS"/>
</dbReference>
<feature type="transmembrane region" description="Helical" evidence="2">
    <location>
        <begin position="631"/>
        <end position="651"/>
    </location>
</feature>
<dbReference type="AlphaFoldDB" id="A0A813MUT2"/>
<comment type="subcellular location">
    <subcellularLocation>
        <location evidence="1">Membrane</location>
        <topology evidence="1">Multi-pass membrane protein</topology>
    </subcellularLocation>
</comment>
<dbReference type="Gene3D" id="1.20.1250.20">
    <property type="entry name" value="MFS general substrate transporter like domains"/>
    <property type="match status" value="2"/>
</dbReference>
<evidence type="ECO:0000256" key="2">
    <source>
        <dbReference type="SAM" id="Phobius"/>
    </source>
</evidence>
<dbReference type="GO" id="GO:0008028">
    <property type="term" value="F:monocarboxylic acid transmembrane transporter activity"/>
    <property type="evidence" value="ECO:0007669"/>
    <property type="project" value="TreeGrafter"/>
</dbReference>
<reference evidence="4" key="1">
    <citation type="submission" date="2021-02" db="EMBL/GenBank/DDBJ databases">
        <authorList>
            <person name="Nowell W R."/>
        </authorList>
    </citation>
    <scope>NUCLEOTIDE SEQUENCE</scope>
</reference>
<dbReference type="PANTHER" id="PTHR11360:SF260">
    <property type="entry name" value="MFS DOMAIN-CONTAINING PROTEIN"/>
    <property type="match status" value="1"/>
</dbReference>
<evidence type="ECO:0000259" key="3">
    <source>
        <dbReference type="PROSITE" id="PS50850"/>
    </source>
</evidence>